<dbReference type="Proteomes" id="UP000032304">
    <property type="component" value="Chromosome 7"/>
</dbReference>
<dbReference type="Gramene" id="KJB46445">
    <property type="protein sequence ID" value="KJB46445"/>
    <property type="gene ID" value="B456_007G368900"/>
</dbReference>
<evidence type="ECO:0000313" key="1">
    <source>
        <dbReference type="EMBL" id="KJB46445.1"/>
    </source>
</evidence>
<name>A0A0D2TSJ2_GOSRA</name>
<evidence type="ECO:0000313" key="2">
    <source>
        <dbReference type="Proteomes" id="UP000032304"/>
    </source>
</evidence>
<dbReference type="AlphaFoldDB" id="A0A0D2TSJ2"/>
<protein>
    <submittedName>
        <fullName evidence="1">Uncharacterized protein</fullName>
    </submittedName>
</protein>
<sequence>MQPSIIILVLNFSSYQSGVAFLHGSSFRSFINILVHFKGWQLDSEKMSSLQPFHGFVQKNLLLMSLLHLIKIKEICP</sequence>
<proteinExistence type="predicted"/>
<keyword evidence="2" id="KW-1185">Reference proteome</keyword>
<dbReference type="EMBL" id="CM001746">
    <property type="protein sequence ID" value="KJB46445.1"/>
    <property type="molecule type" value="Genomic_DNA"/>
</dbReference>
<accession>A0A0D2TSJ2</accession>
<reference evidence="1 2" key="1">
    <citation type="journal article" date="2012" name="Nature">
        <title>Repeated polyploidization of Gossypium genomes and the evolution of spinnable cotton fibres.</title>
        <authorList>
            <person name="Paterson A.H."/>
            <person name="Wendel J.F."/>
            <person name="Gundlach H."/>
            <person name="Guo H."/>
            <person name="Jenkins J."/>
            <person name="Jin D."/>
            <person name="Llewellyn D."/>
            <person name="Showmaker K.C."/>
            <person name="Shu S."/>
            <person name="Udall J."/>
            <person name="Yoo M.J."/>
            <person name="Byers R."/>
            <person name="Chen W."/>
            <person name="Doron-Faigenboim A."/>
            <person name="Duke M.V."/>
            <person name="Gong L."/>
            <person name="Grimwood J."/>
            <person name="Grover C."/>
            <person name="Grupp K."/>
            <person name="Hu G."/>
            <person name="Lee T.H."/>
            <person name="Li J."/>
            <person name="Lin L."/>
            <person name="Liu T."/>
            <person name="Marler B.S."/>
            <person name="Page J.T."/>
            <person name="Roberts A.W."/>
            <person name="Romanel E."/>
            <person name="Sanders W.S."/>
            <person name="Szadkowski E."/>
            <person name="Tan X."/>
            <person name="Tang H."/>
            <person name="Xu C."/>
            <person name="Wang J."/>
            <person name="Wang Z."/>
            <person name="Zhang D."/>
            <person name="Zhang L."/>
            <person name="Ashrafi H."/>
            <person name="Bedon F."/>
            <person name="Bowers J.E."/>
            <person name="Brubaker C.L."/>
            <person name="Chee P.W."/>
            <person name="Das S."/>
            <person name="Gingle A.R."/>
            <person name="Haigler C.H."/>
            <person name="Harker D."/>
            <person name="Hoffmann L.V."/>
            <person name="Hovav R."/>
            <person name="Jones D.C."/>
            <person name="Lemke C."/>
            <person name="Mansoor S."/>
            <person name="ur Rahman M."/>
            <person name="Rainville L.N."/>
            <person name="Rambani A."/>
            <person name="Reddy U.K."/>
            <person name="Rong J.K."/>
            <person name="Saranga Y."/>
            <person name="Scheffler B.E."/>
            <person name="Scheffler J.A."/>
            <person name="Stelly D.M."/>
            <person name="Triplett B.A."/>
            <person name="Van Deynze A."/>
            <person name="Vaslin M.F."/>
            <person name="Waghmare V.N."/>
            <person name="Walford S.A."/>
            <person name="Wright R.J."/>
            <person name="Zaki E.A."/>
            <person name="Zhang T."/>
            <person name="Dennis E.S."/>
            <person name="Mayer K.F."/>
            <person name="Peterson D.G."/>
            <person name="Rokhsar D.S."/>
            <person name="Wang X."/>
            <person name="Schmutz J."/>
        </authorList>
    </citation>
    <scope>NUCLEOTIDE SEQUENCE [LARGE SCALE GENOMIC DNA]</scope>
</reference>
<gene>
    <name evidence="1" type="ORF">B456_007G368900</name>
</gene>
<organism evidence="1 2">
    <name type="scientific">Gossypium raimondii</name>
    <name type="common">Peruvian cotton</name>
    <name type="synonym">Gossypium klotzschianum subsp. raimondii</name>
    <dbReference type="NCBI Taxonomy" id="29730"/>
    <lineage>
        <taxon>Eukaryota</taxon>
        <taxon>Viridiplantae</taxon>
        <taxon>Streptophyta</taxon>
        <taxon>Embryophyta</taxon>
        <taxon>Tracheophyta</taxon>
        <taxon>Spermatophyta</taxon>
        <taxon>Magnoliopsida</taxon>
        <taxon>eudicotyledons</taxon>
        <taxon>Gunneridae</taxon>
        <taxon>Pentapetalae</taxon>
        <taxon>rosids</taxon>
        <taxon>malvids</taxon>
        <taxon>Malvales</taxon>
        <taxon>Malvaceae</taxon>
        <taxon>Malvoideae</taxon>
        <taxon>Gossypium</taxon>
    </lineage>
</organism>